<dbReference type="RefSeq" id="WP_132317299.1">
    <property type="nucleotide sequence ID" value="NZ_FWZT01000005.1"/>
</dbReference>
<dbReference type="Proteomes" id="UP000192907">
    <property type="component" value="Unassembled WGS sequence"/>
</dbReference>
<dbReference type="EMBL" id="FWZT01000005">
    <property type="protein sequence ID" value="SMF13056.1"/>
    <property type="molecule type" value="Genomic_DNA"/>
</dbReference>
<dbReference type="Pfam" id="PF10052">
    <property type="entry name" value="DUF2288"/>
    <property type="match status" value="1"/>
</dbReference>
<name>A0A1Y6BKR7_9BACT</name>
<evidence type="ECO:0008006" key="3">
    <source>
        <dbReference type="Google" id="ProtNLM"/>
    </source>
</evidence>
<evidence type="ECO:0000313" key="1">
    <source>
        <dbReference type="EMBL" id="SMF13056.1"/>
    </source>
</evidence>
<protein>
    <recommendedName>
        <fullName evidence="3">DUF2288 domain-containing protein</fullName>
    </recommendedName>
</protein>
<reference evidence="2" key="1">
    <citation type="submission" date="2017-04" db="EMBL/GenBank/DDBJ databases">
        <authorList>
            <person name="Varghese N."/>
            <person name="Submissions S."/>
        </authorList>
    </citation>
    <scope>NUCLEOTIDE SEQUENCE [LARGE SCALE GENOMIC DNA]</scope>
    <source>
        <strain evidence="2">RKEM611</strain>
    </source>
</reference>
<sequence>MSQTLEEKLSAEQDVLPWADLVRHFAFGRLFLVAPELDLTRAAAAIANDQASLIKTWMDQGLFLTPSATQVESWQDAQTQFLVNIVSPFVVVQEQPCCN</sequence>
<proteinExistence type="predicted"/>
<dbReference type="InterPro" id="IPR018741">
    <property type="entry name" value="DUF2288"/>
</dbReference>
<evidence type="ECO:0000313" key="2">
    <source>
        <dbReference type="Proteomes" id="UP000192907"/>
    </source>
</evidence>
<dbReference type="STRING" id="1513793.SAMN06296036_105206"/>
<keyword evidence="2" id="KW-1185">Reference proteome</keyword>
<dbReference type="OrthoDB" id="195194at2"/>
<gene>
    <name evidence="1" type="ORF">SAMN06296036_105206</name>
</gene>
<organism evidence="1 2">
    <name type="scientific">Pseudobacteriovorax antillogorgiicola</name>
    <dbReference type="NCBI Taxonomy" id="1513793"/>
    <lineage>
        <taxon>Bacteria</taxon>
        <taxon>Pseudomonadati</taxon>
        <taxon>Bdellovibrionota</taxon>
        <taxon>Oligoflexia</taxon>
        <taxon>Oligoflexales</taxon>
        <taxon>Pseudobacteriovoracaceae</taxon>
        <taxon>Pseudobacteriovorax</taxon>
    </lineage>
</organism>
<accession>A0A1Y6BKR7</accession>
<dbReference type="AlphaFoldDB" id="A0A1Y6BKR7"/>